<name>A0A3B4G1P5_9CICH</name>
<dbReference type="InterPro" id="IPR001818">
    <property type="entry name" value="Pept_M10_metallopeptidase"/>
</dbReference>
<evidence type="ECO:0000256" key="12">
    <source>
        <dbReference type="ARBA" id="ARBA00022837"/>
    </source>
</evidence>
<dbReference type="InterPro" id="IPR024079">
    <property type="entry name" value="MetalloPept_cat_dom_sf"/>
</dbReference>
<evidence type="ECO:0000313" key="25">
    <source>
        <dbReference type="Ensembl" id="ENSPNYP00000016812.1"/>
    </source>
</evidence>
<keyword evidence="8" id="KW-0732">Signal</keyword>
<evidence type="ECO:0000256" key="1">
    <source>
        <dbReference type="ARBA" id="ARBA00004498"/>
    </source>
</evidence>
<dbReference type="GeneTree" id="ENSGT00940000160903"/>
<keyword evidence="10" id="KW-0378">Hydrolase</keyword>
<evidence type="ECO:0000256" key="9">
    <source>
        <dbReference type="ARBA" id="ARBA00022737"/>
    </source>
</evidence>
<dbReference type="CDD" id="cd00094">
    <property type="entry name" value="HX"/>
    <property type="match status" value="1"/>
</dbReference>
<evidence type="ECO:0000256" key="22">
    <source>
        <dbReference type="PIRSR" id="PIRSR621190-3"/>
    </source>
</evidence>
<feature type="binding site" evidence="21">
    <location>
        <position position="201"/>
    </location>
    <ligand>
        <name>Ca(2+)</name>
        <dbReference type="ChEBI" id="CHEBI:29108"/>
        <label>1</label>
    </ligand>
</feature>
<dbReference type="Ensembl" id="ENSPNYT00000017232.1">
    <property type="protein sequence ID" value="ENSPNYP00000016812.1"/>
    <property type="gene ID" value="ENSPNYG00000012656.1"/>
</dbReference>
<evidence type="ECO:0000256" key="16">
    <source>
        <dbReference type="ARBA" id="ARBA00023157"/>
    </source>
</evidence>
<protein>
    <recommendedName>
        <fullName evidence="3">Collagenase 3</fullName>
    </recommendedName>
    <alternativeName>
        <fullName evidence="18">Matrix metalloproteinase-13</fullName>
    </alternativeName>
</protein>
<dbReference type="InterPro" id="IPR036365">
    <property type="entry name" value="PGBD-like_sf"/>
</dbReference>
<dbReference type="GO" id="GO:0005615">
    <property type="term" value="C:extracellular space"/>
    <property type="evidence" value="ECO:0007669"/>
    <property type="project" value="TreeGrafter"/>
</dbReference>
<keyword evidence="16 22" id="KW-1015">Disulfide bond</keyword>
<evidence type="ECO:0000256" key="7">
    <source>
        <dbReference type="ARBA" id="ARBA00022723"/>
    </source>
</evidence>
<dbReference type="FunFam" id="3.40.390.10:FF:000007">
    <property type="entry name" value="Collagenase 3"/>
    <property type="match status" value="1"/>
</dbReference>
<keyword evidence="12 21" id="KW-0106">Calcium</keyword>
<keyword evidence="15" id="KW-0865">Zymogen</keyword>
<evidence type="ECO:0000256" key="20">
    <source>
        <dbReference type="PIRSR" id="PIRSR001191-2"/>
    </source>
</evidence>
<comment type="cofactor">
    <cofactor evidence="21">
        <name>Zn(2+)</name>
        <dbReference type="ChEBI" id="CHEBI:29105"/>
    </cofactor>
    <text evidence="21">Binds 2 Zn(2+) ions per subunit.</text>
</comment>
<evidence type="ECO:0000256" key="5">
    <source>
        <dbReference type="ARBA" id="ARBA00022530"/>
    </source>
</evidence>
<dbReference type="PANTHER" id="PTHR10201">
    <property type="entry name" value="MATRIX METALLOPROTEINASE"/>
    <property type="match status" value="1"/>
</dbReference>
<dbReference type="SMART" id="SM00235">
    <property type="entry name" value="ZnMc"/>
    <property type="match status" value="1"/>
</dbReference>
<feature type="binding site" evidence="21">
    <location>
        <position position="192"/>
    </location>
    <ligand>
        <name>Ca(2+)</name>
        <dbReference type="ChEBI" id="CHEBI:29108"/>
        <label>2</label>
    </ligand>
</feature>
<evidence type="ECO:0000256" key="23">
    <source>
        <dbReference type="PROSITE-ProRule" id="PRU01011"/>
    </source>
</evidence>
<dbReference type="InterPro" id="IPR036375">
    <property type="entry name" value="Hemopexin-like_dom_sf"/>
</dbReference>
<evidence type="ECO:0000256" key="17">
    <source>
        <dbReference type="ARBA" id="ARBA00023180"/>
    </source>
</evidence>
<dbReference type="Pfam" id="PF00045">
    <property type="entry name" value="Hemopexin"/>
    <property type="match status" value="1"/>
</dbReference>
<feature type="binding site" description="in inhibited form" evidence="21">
    <location>
        <position position="92"/>
    </location>
    <ligand>
        <name>Zn(2+)</name>
        <dbReference type="ChEBI" id="CHEBI:29105"/>
        <label>2</label>
        <note>catalytic</note>
    </ligand>
</feature>
<feature type="binding site" evidence="20">
    <location>
        <position position="225"/>
    </location>
    <ligand>
        <name>Zn(2+)</name>
        <dbReference type="ChEBI" id="CHEBI:29105"/>
        <label>2</label>
        <note>catalytic</note>
    </ligand>
</feature>
<keyword evidence="7 20" id="KW-0479">Metal-binding</keyword>
<feature type="binding site" evidence="21">
    <location>
        <position position="361"/>
    </location>
    <ligand>
        <name>Ca(2+)</name>
        <dbReference type="ChEBI" id="CHEBI:29108"/>
        <label>5</label>
    </ligand>
</feature>
<feature type="binding site" evidence="21">
    <location>
        <position position="175"/>
    </location>
    <ligand>
        <name>Ca(2+)</name>
        <dbReference type="ChEBI" id="CHEBI:29108"/>
        <label>3</label>
    </ligand>
</feature>
<evidence type="ECO:0000256" key="2">
    <source>
        <dbReference type="ARBA" id="ARBA00010370"/>
    </source>
</evidence>
<evidence type="ECO:0000256" key="10">
    <source>
        <dbReference type="ARBA" id="ARBA00022801"/>
    </source>
</evidence>
<keyword evidence="11 20" id="KW-0862">Zinc</keyword>
<feature type="active site" evidence="19">
    <location>
        <position position="226"/>
    </location>
</feature>
<dbReference type="Gene3D" id="2.110.10.10">
    <property type="entry name" value="Hemopexin-like domain"/>
    <property type="match status" value="1"/>
</dbReference>
<dbReference type="InterPro" id="IPR033739">
    <property type="entry name" value="M10A_MMP"/>
</dbReference>
<feature type="binding site" evidence="21">
    <location>
        <position position="198"/>
    </location>
    <ligand>
        <name>Ca(2+)</name>
        <dbReference type="ChEBI" id="CHEBI:29108"/>
        <label>3</label>
    </ligand>
</feature>
<keyword evidence="5" id="KW-0272">Extracellular matrix</keyword>
<dbReference type="STRING" id="303518.ENSPNYP00000016812"/>
<feature type="binding site" evidence="21">
    <location>
        <position position="294"/>
    </location>
    <ligand>
        <name>Ca(2+)</name>
        <dbReference type="ChEBI" id="CHEBI:29108"/>
        <label>4</label>
    </ligand>
</feature>
<feature type="domain" description="Peptidase metallopeptidase" evidence="24">
    <location>
        <begin position="105"/>
        <end position="271"/>
    </location>
</feature>
<keyword evidence="13" id="KW-0482">Metalloprotease</keyword>
<dbReference type="InterPro" id="IPR021190">
    <property type="entry name" value="Pept_M10A"/>
</dbReference>
<evidence type="ECO:0000256" key="13">
    <source>
        <dbReference type="ARBA" id="ARBA00023049"/>
    </source>
</evidence>
<reference evidence="25" key="1">
    <citation type="submission" date="2023-09" db="UniProtKB">
        <authorList>
            <consortium name="Ensembl"/>
        </authorList>
    </citation>
    <scope>IDENTIFICATION</scope>
</reference>
<feature type="binding site" evidence="21">
    <location>
        <position position="408"/>
    </location>
    <ligand>
        <name>Ca(2+)</name>
        <dbReference type="ChEBI" id="CHEBI:29108"/>
        <label>4</label>
    </ligand>
</feature>
<dbReference type="FunFam" id="2.110.10.10:FF:000002">
    <property type="entry name" value="Matrix metallopeptidase 3"/>
    <property type="match status" value="1"/>
</dbReference>
<feature type="binding site" evidence="21">
    <location>
        <position position="201"/>
    </location>
    <ligand>
        <name>Ca(2+)</name>
        <dbReference type="ChEBI" id="CHEBI:29108"/>
        <label>3</label>
    </ligand>
</feature>
<feature type="binding site" evidence="21">
    <location>
        <position position="196"/>
    </location>
    <ligand>
        <name>Zn(2+)</name>
        <dbReference type="ChEBI" id="CHEBI:29105"/>
        <label>1</label>
    </ligand>
</feature>
<dbReference type="PRINTS" id="PR00138">
    <property type="entry name" value="MATRIXIN"/>
</dbReference>
<feature type="binding site" evidence="21">
    <location>
        <position position="321"/>
    </location>
    <ligand>
        <name>Ca(2+)</name>
        <dbReference type="ChEBI" id="CHEBI:29108"/>
        <label>5</label>
    </ligand>
</feature>
<evidence type="ECO:0000256" key="4">
    <source>
        <dbReference type="ARBA" id="ARBA00022525"/>
    </source>
</evidence>
<feature type="disulfide bond" evidence="22">
    <location>
        <begin position="285"/>
        <end position="447"/>
    </location>
</feature>
<evidence type="ECO:0000256" key="6">
    <source>
        <dbReference type="ARBA" id="ARBA00022670"/>
    </source>
</evidence>
<evidence type="ECO:0000259" key="24">
    <source>
        <dbReference type="SMART" id="SM00235"/>
    </source>
</evidence>
<feature type="repeat" description="Hemopexin" evidence="23">
    <location>
        <begin position="355"/>
        <end position="403"/>
    </location>
</feature>
<feature type="binding site" evidence="20">
    <location>
        <position position="229"/>
    </location>
    <ligand>
        <name>Zn(2+)</name>
        <dbReference type="ChEBI" id="CHEBI:29105"/>
        <label>2</label>
        <note>catalytic</note>
    </ligand>
</feature>
<dbReference type="GO" id="GO:0030574">
    <property type="term" value="P:collagen catabolic process"/>
    <property type="evidence" value="ECO:0007669"/>
    <property type="project" value="UniProtKB-KW"/>
</dbReference>
<dbReference type="InterPro" id="IPR018487">
    <property type="entry name" value="Hemopexin-like_repeat"/>
</dbReference>
<dbReference type="SUPFAM" id="SSF55486">
    <property type="entry name" value="Metalloproteases ('zincins'), catalytic domain"/>
    <property type="match status" value="1"/>
</dbReference>
<keyword evidence="17" id="KW-0325">Glycoprotein</keyword>
<dbReference type="AlphaFoldDB" id="A0A3B4G1P5"/>
<feature type="binding site" evidence="21">
    <location>
        <position position="124"/>
    </location>
    <ligand>
        <name>Ca(2+)</name>
        <dbReference type="ChEBI" id="CHEBI:29108"/>
        <label>1</label>
    </ligand>
</feature>
<organism evidence="25">
    <name type="scientific">Pundamilia nyererei</name>
    <dbReference type="NCBI Taxonomy" id="303518"/>
    <lineage>
        <taxon>Eukaryota</taxon>
        <taxon>Metazoa</taxon>
        <taxon>Chordata</taxon>
        <taxon>Craniata</taxon>
        <taxon>Vertebrata</taxon>
        <taxon>Euteleostomi</taxon>
        <taxon>Actinopterygii</taxon>
        <taxon>Neopterygii</taxon>
        <taxon>Teleostei</taxon>
        <taxon>Neoteleostei</taxon>
        <taxon>Acanthomorphata</taxon>
        <taxon>Ovalentaria</taxon>
        <taxon>Cichlomorphae</taxon>
        <taxon>Cichliformes</taxon>
        <taxon>Cichlidae</taxon>
        <taxon>African cichlids</taxon>
        <taxon>Pseudocrenilabrinae</taxon>
        <taxon>Haplochromini</taxon>
        <taxon>Pundamilia</taxon>
    </lineage>
</organism>
<dbReference type="GO" id="GO:0031012">
    <property type="term" value="C:extracellular matrix"/>
    <property type="evidence" value="ECO:0007669"/>
    <property type="project" value="InterPro"/>
</dbReference>
<proteinExistence type="inferred from homology"/>
<dbReference type="PIRSF" id="PIRSF001191">
    <property type="entry name" value="Peptidase_M10A_matrix"/>
    <property type="match status" value="1"/>
</dbReference>
<feature type="binding site" evidence="20">
    <location>
        <position position="235"/>
    </location>
    <ligand>
        <name>Zn(2+)</name>
        <dbReference type="ChEBI" id="CHEBI:29105"/>
        <label>2</label>
        <note>catalytic</note>
    </ligand>
</feature>
<dbReference type="Pfam" id="PF00413">
    <property type="entry name" value="Peptidase_M10"/>
    <property type="match status" value="1"/>
</dbReference>
<feature type="binding site" evidence="21">
    <location>
        <position position="319"/>
    </location>
    <ligand>
        <name>Ca(2+)</name>
        <dbReference type="ChEBI" id="CHEBI:29108"/>
        <label>4</label>
    </ligand>
</feature>
<comment type="subcellular location">
    <subcellularLocation>
        <location evidence="1">Secreted</location>
        <location evidence="1">Extracellular space</location>
        <location evidence="1">Extracellular matrix</location>
    </subcellularLocation>
</comment>
<dbReference type="InterPro" id="IPR018486">
    <property type="entry name" value="Hemopexin_CS"/>
</dbReference>
<evidence type="ECO:0000256" key="18">
    <source>
        <dbReference type="ARBA" id="ARBA00031807"/>
    </source>
</evidence>
<keyword evidence="9" id="KW-0677">Repeat</keyword>
<dbReference type="GO" id="GO:0004222">
    <property type="term" value="F:metalloendopeptidase activity"/>
    <property type="evidence" value="ECO:0007669"/>
    <property type="project" value="InterPro"/>
</dbReference>
<dbReference type="Gene3D" id="3.40.390.10">
    <property type="entry name" value="Collagenase (Catalytic Domain)"/>
    <property type="match status" value="1"/>
</dbReference>
<dbReference type="GO" id="GO:0008270">
    <property type="term" value="F:zinc ion binding"/>
    <property type="evidence" value="ECO:0007669"/>
    <property type="project" value="InterPro"/>
</dbReference>
<feature type="binding site" evidence="21">
    <location>
        <position position="168"/>
    </location>
    <ligand>
        <name>Zn(2+)</name>
        <dbReference type="ChEBI" id="CHEBI:29105"/>
        <label>1</label>
    </ligand>
</feature>
<dbReference type="PROSITE" id="PS51642">
    <property type="entry name" value="HEMOPEXIN_2"/>
    <property type="match status" value="1"/>
</dbReference>
<evidence type="ECO:0000256" key="21">
    <source>
        <dbReference type="PIRSR" id="PIRSR621190-2"/>
    </source>
</evidence>
<dbReference type="InterPro" id="IPR000585">
    <property type="entry name" value="Hemopexin-like_dom"/>
</dbReference>
<evidence type="ECO:0000256" key="8">
    <source>
        <dbReference type="ARBA" id="ARBA00022729"/>
    </source>
</evidence>
<dbReference type="PANTHER" id="PTHR10201:SF165">
    <property type="entry name" value="COLLAGENASE 3"/>
    <property type="match status" value="1"/>
</dbReference>
<keyword evidence="14" id="KW-0177">Collagen degradation</keyword>
<dbReference type="InterPro" id="IPR002477">
    <property type="entry name" value="Peptidoglycan-bd-like"/>
</dbReference>
<feature type="binding site" evidence="21">
    <location>
        <position position="170"/>
    </location>
    <ligand>
        <name>Zn(2+)</name>
        <dbReference type="ChEBI" id="CHEBI:29105"/>
        <label>1</label>
    </ligand>
</feature>
<accession>A0A3B4G1P5</accession>
<feature type="binding site" evidence="21">
    <location>
        <position position="243"/>
    </location>
    <ligand>
        <name>Zn(2+)</name>
        <dbReference type="ChEBI" id="CHEBI:29105"/>
        <label>2</label>
        <note>catalytic</note>
    </ligand>
</feature>
<comment type="cofactor">
    <cofactor evidence="21">
        <name>Ca(2+)</name>
        <dbReference type="ChEBI" id="CHEBI:29108"/>
    </cofactor>
    <text evidence="21">Can bind about 5 Ca(2+) ions per subunit.</text>
</comment>
<evidence type="ECO:0000256" key="19">
    <source>
        <dbReference type="PIRSR" id="PIRSR001191-1"/>
    </source>
</evidence>
<keyword evidence="4" id="KW-0964">Secreted</keyword>
<dbReference type="PROSITE" id="PS00024">
    <property type="entry name" value="HEMOPEXIN"/>
    <property type="match status" value="1"/>
</dbReference>
<comment type="similarity">
    <text evidence="2">Belongs to the peptidase M10A family.</text>
</comment>
<dbReference type="GO" id="GO:0006508">
    <property type="term" value="P:proteolysis"/>
    <property type="evidence" value="ECO:0007669"/>
    <property type="project" value="UniProtKB-KW"/>
</dbReference>
<dbReference type="SMART" id="SM00120">
    <property type="entry name" value="HX"/>
    <property type="match status" value="3"/>
</dbReference>
<dbReference type="Pfam" id="PF01471">
    <property type="entry name" value="PG_binding_1"/>
    <property type="match status" value="1"/>
</dbReference>
<evidence type="ECO:0000256" key="11">
    <source>
        <dbReference type="ARBA" id="ARBA00022833"/>
    </source>
</evidence>
<feature type="binding site" evidence="21">
    <location>
        <position position="176"/>
    </location>
    <ligand>
        <name>Ca(2+)</name>
        <dbReference type="ChEBI" id="CHEBI:29108"/>
        <label>3</label>
    </ligand>
</feature>
<evidence type="ECO:0000256" key="14">
    <source>
        <dbReference type="ARBA" id="ARBA00023105"/>
    </source>
</evidence>
<dbReference type="SUPFAM" id="SSF47090">
    <property type="entry name" value="PGBD-like"/>
    <property type="match status" value="1"/>
</dbReference>
<dbReference type="InterPro" id="IPR006026">
    <property type="entry name" value="Peptidase_Metallo"/>
</dbReference>
<feature type="binding site" evidence="21">
    <location>
        <position position="183"/>
    </location>
    <ligand>
        <name>Zn(2+)</name>
        <dbReference type="ChEBI" id="CHEBI:29105"/>
        <label>1</label>
    </ligand>
</feature>
<feature type="binding site" evidence="21">
    <location>
        <position position="158"/>
    </location>
    <ligand>
        <name>Ca(2+)</name>
        <dbReference type="ChEBI" id="CHEBI:29108"/>
        <label>2</label>
    </ligand>
</feature>
<sequence length="447" mass="51540">MFPPVQLKLLFAGSFTFYTPRPKRPDLNSSSQQDYLKRFYSLNLGDHRPPVRSVRSASTMEEKIQEMQNFFGLKETGNMDPHTLNVMKEARCGDPDVDNFAFYPNRPKWKNHIITYTIARYTPDMKKEDVEKSVRSALKMWSDATPLKFIKINHRKADIVFSFSRRTHGDFFPFDGPGGVLAHAFMPGMGMGGDVHFDEDETWTMTLGKNWELNTYSDLLSVAAHELGHSLGLTHSRDPSAIMYPNYRHQSDAKYSLSNDDVRGIQTLYGGPNKKMETQVASKKCDLTFPQLFDAVTLIENEICFFKNRYNVFISSQIDAAYDIPAKGHKYWVVEQLKMKSRAGSIYEYGFSSRVRRVDAAVHVSEYGKTMFFVGEFYYRYDEHNRRMDPGFPRLIRNDWSGVPRRVDAAFKLQGSIFLLCGTKSYQYDFRQKQVVNVIPGKSWLGC</sequence>
<keyword evidence="6" id="KW-0645">Protease</keyword>
<evidence type="ECO:0000256" key="15">
    <source>
        <dbReference type="ARBA" id="ARBA00023145"/>
    </source>
</evidence>
<dbReference type="CDD" id="cd04278">
    <property type="entry name" value="ZnMc_MMP"/>
    <property type="match status" value="1"/>
</dbReference>
<evidence type="ECO:0000256" key="3">
    <source>
        <dbReference type="ARBA" id="ARBA00018037"/>
    </source>
</evidence>
<feature type="binding site" evidence="21">
    <location>
        <position position="194"/>
    </location>
    <ligand>
        <name>Ca(2+)</name>
        <dbReference type="ChEBI" id="CHEBI:29108"/>
        <label>2</label>
    </ligand>
</feature>
<dbReference type="GO" id="GO:0030198">
    <property type="term" value="P:extracellular matrix organization"/>
    <property type="evidence" value="ECO:0007669"/>
    <property type="project" value="TreeGrafter"/>
</dbReference>
<dbReference type="SUPFAM" id="SSF50923">
    <property type="entry name" value="Hemopexin-like domain"/>
    <property type="match status" value="1"/>
</dbReference>